<comment type="caution">
    <text evidence="5">The sequence shown here is derived from an EMBL/GenBank/DDBJ whole genome shotgun (WGS) entry which is preliminary data.</text>
</comment>
<keyword evidence="6" id="KW-1185">Reference proteome</keyword>
<feature type="domain" description="HTH araC/xylS-type" evidence="4">
    <location>
        <begin position="175"/>
        <end position="273"/>
    </location>
</feature>
<evidence type="ECO:0000313" key="5">
    <source>
        <dbReference type="EMBL" id="RED87889.1"/>
    </source>
</evidence>
<dbReference type="Proteomes" id="UP000256977">
    <property type="component" value="Unassembled WGS sequence"/>
</dbReference>
<dbReference type="SUPFAM" id="SSF51215">
    <property type="entry name" value="Regulatory protein AraC"/>
    <property type="match status" value="1"/>
</dbReference>
<dbReference type="PANTHER" id="PTHR43280:SF30">
    <property type="entry name" value="MMSAB OPERON REGULATORY PROTEIN"/>
    <property type="match status" value="1"/>
</dbReference>
<dbReference type="GO" id="GO:0043565">
    <property type="term" value="F:sequence-specific DNA binding"/>
    <property type="evidence" value="ECO:0007669"/>
    <property type="project" value="InterPro"/>
</dbReference>
<dbReference type="InterPro" id="IPR037923">
    <property type="entry name" value="HTH-like"/>
</dbReference>
<accession>A0A3D9KMY1</accession>
<keyword evidence="1" id="KW-0805">Transcription regulation</keyword>
<keyword evidence="3" id="KW-0804">Transcription</keyword>
<reference evidence="5 6" key="1">
    <citation type="submission" date="2018-07" db="EMBL/GenBank/DDBJ databases">
        <title>Genomic Encyclopedia of Type Strains, Phase III (KMG-III): the genomes of soil and plant-associated and newly described type strains.</title>
        <authorList>
            <person name="Whitman W."/>
        </authorList>
    </citation>
    <scope>NUCLEOTIDE SEQUENCE [LARGE SCALE GENOMIC DNA]</scope>
    <source>
        <strain evidence="5 6">CECT 7287</strain>
    </source>
</reference>
<evidence type="ECO:0000256" key="1">
    <source>
        <dbReference type="ARBA" id="ARBA00023015"/>
    </source>
</evidence>
<dbReference type="Gene3D" id="2.60.120.280">
    <property type="entry name" value="Regulatory protein AraC"/>
    <property type="match status" value="1"/>
</dbReference>
<dbReference type="PRINTS" id="PR00032">
    <property type="entry name" value="HTHARAC"/>
</dbReference>
<dbReference type="PROSITE" id="PS01124">
    <property type="entry name" value="HTH_ARAC_FAMILY_2"/>
    <property type="match status" value="1"/>
</dbReference>
<dbReference type="Gene3D" id="1.10.10.60">
    <property type="entry name" value="Homeodomain-like"/>
    <property type="match status" value="2"/>
</dbReference>
<dbReference type="Pfam" id="PF12833">
    <property type="entry name" value="HTH_18"/>
    <property type="match status" value="1"/>
</dbReference>
<organism evidence="5 6">
    <name type="scientific">Cohnella phaseoli</name>
    <dbReference type="NCBI Taxonomy" id="456490"/>
    <lineage>
        <taxon>Bacteria</taxon>
        <taxon>Bacillati</taxon>
        <taxon>Bacillota</taxon>
        <taxon>Bacilli</taxon>
        <taxon>Bacillales</taxon>
        <taxon>Paenibacillaceae</taxon>
        <taxon>Cohnella</taxon>
    </lineage>
</organism>
<gene>
    <name evidence="5" type="ORF">DFP98_102371</name>
</gene>
<evidence type="ECO:0000313" key="6">
    <source>
        <dbReference type="Proteomes" id="UP000256977"/>
    </source>
</evidence>
<protein>
    <submittedName>
        <fullName evidence="5">AraC family transcriptional regulator</fullName>
    </submittedName>
</protein>
<evidence type="ECO:0000259" key="4">
    <source>
        <dbReference type="PROSITE" id="PS01124"/>
    </source>
</evidence>
<dbReference type="PANTHER" id="PTHR43280">
    <property type="entry name" value="ARAC-FAMILY TRANSCRIPTIONAL REGULATOR"/>
    <property type="match status" value="1"/>
</dbReference>
<dbReference type="EMBL" id="QRDZ01000002">
    <property type="protein sequence ID" value="RED87889.1"/>
    <property type="molecule type" value="Genomic_DNA"/>
</dbReference>
<dbReference type="AlphaFoldDB" id="A0A3D9KMY1"/>
<dbReference type="InterPro" id="IPR018062">
    <property type="entry name" value="HTH_AraC-typ_CS"/>
</dbReference>
<keyword evidence="2" id="KW-0238">DNA-binding</keyword>
<dbReference type="InterPro" id="IPR020449">
    <property type="entry name" value="Tscrpt_reg_AraC-type_HTH"/>
</dbReference>
<dbReference type="PROSITE" id="PS00041">
    <property type="entry name" value="HTH_ARAC_FAMILY_1"/>
    <property type="match status" value="1"/>
</dbReference>
<name>A0A3D9KMY1_9BACL</name>
<dbReference type="InterPro" id="IPR009057">
    <property type="entry name" value="Homeodomain-like_sf"/>
</dbReference>
<dbReference type="SUPFAM" id="SSF46689">
    <property type="entry name" value="Homeodomain-like"/>
    <property type="match status" value="2"/>
</dbReference>
<evidence type="ECO:0000256" key="2">
    <source>
        <dbReference type="ARBA" id="ARBA00023125"/>
    </source>
</evidence>
<sequence>MLIFPAPPFPYVLHSGFAALEVGERHLSRRNLDCFDLIVVFRGRLYMGEESSVWTVEAGEYLILRPDLYHYGADVCEERTEFGWVHFRAAGEWHDEMPKRLPAEERALLALPQKGTVRTLQHTIETLTEIDELQHRGEKLRRTLRRQHAFQEMLMLFEPAGLEDQSPLQAQRVAANAANWIEEHYSLPLTAAAIGKALNFHPAYVARCMKTTYGLTPLDYVKQVRLRNAQRLLMATDESIDGISERVGYGSNTYFARLFVRQYGMTPSEFRRSYR</sequence>
<dbReference type="RefSeq" id="WP_220377048.1">
    <property type="nucleotide sequence ID" value="NZ_QRDZ01000002.1"/>
</dbReference>
<proteinExistence type="predicted"/>
<dbReference type="GO" id="GO:0003700">
    <property type="term" value="F:DNA-binding transcription factor activity"/>
    <property type="evidence" value="ECO:0007669"/>
    <property type="project" value="InterPro"/>
</dbReference>
<dbReference type="SMART" id="SM00342">
    <property type="entry name" value="HTH_ARAC"/>
    <property type="match status" value="1"/>
</dbReference>
<evidence type="ECO:0000256" key="3">
    <source>
        <dbReference type="ARBA" id="ARBA00023163"/>
    </source>
</evidence>
<dbReference type="InterPro" id="IPR018060">
    <property type="entry name" value="HTH_AraC"/>
</dbReference>